<dbReference type="Proteomes" id="UP000077013">
    <property type="component" value="Unassembled WGS sequence"/>
</dbReference>
<reference evidence="2 3" key="1">
    <citation type="submission" date="2016-02" db="EMBL/GenBank/DDBJ databases">
        <title>Ulvibacter sp. LPB0005, isolated from Thais luteostoma.</title>
        <authorList>
            <person name="Shin S.-K."/>
            <person name="Yi H."/>
        </authorList>
    </citation>
    <scope>NUCLEOTIDE SEQUENCE [LARGE SCALE GENOMIC DNA]</scope>
    <source>
        <strain evidence="2 3">LPB0005</strain>
    </source>
</reference>
<sequence length="386" mass="42923">MRKIILFAIGVVILVVAVVGANYIIKSNEKVKPEAKKVVKTVFVEEVKNGTVPIVLPANGNLVAKNRLELYSEVQGVFESSSNDFKPGQRYRKGQTLIRMNSSEYYASVQAARSEFYNLVTSLMPDLRLDYPDAFPVWNTYLANFDMTKSVPELPKMSSEKVNYFITGRGVSSSYFNVKNLEQRLGKYSIRAPFDGIVTEALVTRGTLIRSGQKLGEFIDTSVFELELSVAKKFSDLLKIGESVQLKTIETNKAYTGKVVRVNGRIDQATQTIKVFVEVNGDDLKEGMYLEAQLEADKEENAIRVARKLLVDENKLFILKDSVLGLIEIDPVYFSPENMVVKGVPNGTKILSRPVPGAYAGMLVKVGDEENFTPSKDTSATKAVQE</sequence>
<proteinExistence type="predicted"/>
<dbReference type="Gene3D" id="2.40.30.170">
    <property type="match status" value="1"/>
</dbReference>
<evidence type="ECO:0000259" key="1">
    <source>
        <dbReference type="Pfam" id="PF25973"/>
    </source>
</evidence>
<dbReference type="PANTHER" id="PTHR30469:SF15">
    <property type="entry name" value="HLYD FAMILY OF SECRETION PROTEINS"/>
    <property type="match status" value="1"/>
</dbReference>
<dbReference type="PANTHER" id="PTHR30469">
    <property type="entry name" value="MULTIDRUG RESISTANCE PROTEIN MDTA"/>
    <property type="match status" value="1"/>
</dbReference>
<protein>
    <submittedName>
        <fullName evidence="2">Efflux transporter periplasmic adaptor subunit</fullName>
    </submittedName>
</protein>
<evidence type="ECO:0000313" key="2">
    <source>
        <dbReference type="EMBL" id="OAB79765.1"/>
    </source>
</evidence>
<dbReference type="EMBL" id="LRXL01000026">
    <property type="protein sequence ID" value="OAB79765.1"/>
    <property type="molecule type" value="Genomic_DNA"/>
</dbReference>
<keyword evidence="3" id="KW-1185">Reference proteome</keyword>
<gene>
    <name evidence="2" type="ORF">ULVI_03195</name>
</gene>
<accession>A0A167IKU6</accession>
<organism evidence="2 3">
    <name type="scientific">Cochleicola gelatinilyticus</name>
    <dbReference type="NCBI Taxonomy" id="1763537"/>
    <lineage>
        <taxon>Bacteria</taxon>
        <taxon>Pseudomonadati</taxon>
        <taxon>Bacteroidota</taxon>
        <taxon>Flavobacteriia</taxon>
        <taxon>Flavobacteriales</taxon>
        <taxon>Flavobacteriaceae</taxon>
        <taxon>Cochleicola</taxon>
    </lineage>
</organism>
<dbReference type="SUPFAM" id="SSF111369">
    <property type="entry name" value="HlyD-like secretion proteins"/>
    <property type="match status" value="1"/>
</dbReference>
<dbReference type="GO" id="GO:0015562">
    <property type="term" value="F:efflux transmembrane transporter activity"/>
    <property type="evidence" value="ECO:0007669"/>
    <property type="project" value="TreeGrafter"/>
</dbReference>
<dbReference type="InterPro" id="IPR058647">
    <property type="entry name" value="BSH_CzcB-like"/>
</dbReference>
<dbReference type="RefSeq" id="WP_068589709.1">
    <property type="nucleotide sequence ID" value="NZ_LRXL01000026.1"/>
</dbReference>
<dbReference type="Pfam" id="PF25973">
    <property type="entry name" value="BSH_CzcB"/>
    <property type="match status" value="1"/>
</dbReference>
<evidence type="ECO:0000313" key="3">
    <source>
        <dbReference type="Proteomes" id="UP000077013"/>
    </source>
</evidence>
<dbReference type="GO" id="GO:1990281">
    <property type="term" value="C:efflux pump complex"/>
    <property type="evidence" value="ECO:0007669"/>
    <property type="project" value="TreeGrafter"/>
</dbReference>
<name>A0A167IKU6_9FLAO</name>
<dbReference type="AlphaFoldDB" id="A0A167IKU6"/>
<dbReference type="Gene3D" id="2.40.50.100">
    <property type="match status" value="1"/>
</dbReference>
<dbReference type="OrthoDB" id="1114717at2"/>
<dbReference type="STRING" id="1763537.ULVI_03195"/>
<feature type="domain" description="CzcB-like barrel-sandwich hybrid" evidence="1">
    <location>
        <begin position="72"/>
        <end position="214"/>
    </location>
</feature>
<comment type="caution">
    <text evidence="2">The sequence shown here is derived from an EMBL/GenBank/DDBJ whole genome shotgun (WGS) entry which is preliminary data.</text>
</comment>